<dbReference type="AlphaFoldDB" id="A0A9P8VWZ5"/>
<evidence type="ECO:0000256" key="3">
    <source>
        <dbReference type="ARBA" id="ARBA00022989"/>
    </source>
</evidence>
<accession>A0A9P8VWZ5</accession>
<evidence type="ECO:0000256" key="1">
    <source>
        <dbReference type="ARBA" id="ARBA00004141"/>
    </source>
</evidence>
<feature type="domain" description="Rhodopsin" evidence="8">
    <location>
        <begin position="30"/>
        <end position="277"/>
    </location>
</feature>
<evidence type="ECO:0000256" key="5">
    <source>
        <dbReference type="ARBA" id="ARBA00038359"/>
    </source>
</evidence>
<gene>
    <name evidence="9" type="ORF">B0T10DRAFT_446256</name>
</gene>
<evidence type="ECO:0000256" key="4">
    <source>
        <dbReference type="ARBA" id="ARBA00023136"/>
    </source>
</evidence>
<dbReference type="PANTHER" id="PTHR33048:SF92">
    <property type="entry name" value="INTEGRAL MEMBRANE PROTEIN"/>
    <property type="match status" value="1"/>
</dbReference>
<dbReference type="OrthoDB" id="5078702at2759"/>
<evidence type="ECO:0000256" key="2">
    <source>
        <dbReference type="ARBA" id="ARBA00022692"/>
    </source>
</evidence>
<sequence>MASPRRGPGPAVVLASRWGLISLAAAVIIARVYLRLRIQRRRLLSSDILMFLAWCAAVAGACFDVKLARMGALEPQVMTTLEGYEGTPEQISFILRLFWAGSIPFFTCFYLCKASLLVVFLQIFPTFMRKRRMLLWAVIGYVVAAYIVSISMVLFSCLPIESNWSLDPAKACLPAKNERTFQVAWVLHFAGDLMIFALPWSIITKLHMGRSMKIGVFCTFLLGIVNMVFCLVRFITVQSAVVDGSVALSIVALWSSLDNNIGLVVVCVPALRQFFRRKESRDHYQSGSGPYRGTDPRAAEAGHIVAHDPYARELGPDSPVNASSTFDRGSLHDGKTSQSSVVELIRIPTEGK</sequence>
<feature type="region of interest" description="Disordered" evidence="6">
    <location>
        <begin position="315"/>
        <end position="337"/>
    </location>
</feature>
<dbReference type="Proteomes" id="UP000777438">
    <property type="component" value="Unassembled WGS sequence"/>
</dbReference>
<reference evidence="9 10" key="1">
    <citation type="journal article" date="2021" name="Nat. Commun.">
        <title>Genetic determinants of endophytism in the Arabidopsis root mycobiome.</title>
        <authorList>
            <person name="Mesny F."/>
            <person name="Miyauchi S."/>
            <person name="Thiergart T."/>
            <person name="Pickel B."/>
            <person name="Atanasova L."/>
            <person name="Karlsson M."/>
            <person name="Huettel B."/>
            <person name="Barry K.W."/>
            <person name="Haridas S."/>
            <person name="Chen C."/>
            <person name="Bauer D."/>
            <person name="Andreopoulos W."/>
            <person name="Pangilinan J."/>
            <person name="LaButti K."/>
            <person name="Riley R."/>
            <person name="Lipzen A."/>
            <person name="Clum A."/>
            <person name="Drula E."/>
            <person name="Henrissat B."/>
            <person name="Kohler A."/>
            <person name="Grigoriev I.V."/>
            <person name="Martin F.M."/>
            <person name="Hacquard S."/>
        </authorList>
    </citation>
    <scope>NUCLEOTIDE SEQUENCE [LARGE SCALE GENOMIC DNA]</scope>
    <source>
        <strain evidence="9 10">MPI-CAGE-CH-0241</strain>
    </source>
</reference>
<keyword evidence="2 7" id="KW-0812">Transmembrane</keyword>
<feature type="transmembrane region" description="Helical" evidence="7">
    <location>
        <begin position="133"/>
        <end position="155"/>
    </location>
</feature>
<name>A0A9P8VWZ5_9HYPO</name>
<evidence type="ECO:0000256" key="7">
    <source>
        <dbReference type="SAM" id="Phobius"/>
    </source>
</evidence>
<organism evidence="9 10">
    <name type="scientific">Thelonectria olida</name>
    <dbReference type="NCBI Taxonomy" id="1576542"/>
    <lineage>
        <taxon>Eukaryota</taxon>
        <taxon>Fungi</taxon>
        <taxon>Dikarya</taxon>
        <taxon>Ascomycota</taxon>
        <taxon>Pezizomycotina</taxon>
        <taxon>Sordariomycetes</taxon>
        <taxon>Hypocreomycetidae</taxon>
        <taxon>Hypocreales</taxon>
        <taxon>Nectriaceae</taxon>
        <taxon>Thelonectria</taxon>
    </lineage>
</organism>
<protein>
    <recommendedName>
        <fullName evidence="8">Rhodopsin domain-containing protein</fullName>
    </recommendedName>
</protein>
<keyword evidence="10" id="KW-1185">Reference proteome</keyword>
<keyword evidence="4 7" id="KW-0472">Membrane</keyword>
<feature type="transmembrane region" description="Helical" evidence="7">
    <location>
        <begin position="214"/>
        <end position="235"/>
    </location>
</feature>
<dbReference type="EMBL" id="JAGPYM010000025">
    <property type="protein sequence ID" value="KAH6880624.1"/>
    <property type="molecule type" value="Genomic_DNA"/>
</dbReference>
<comment type="subcellular location">
    <subcellularLocation>
        <location evidence="1">Membrane</location>
        <topology evidence="1">Multi-pass membrane protein</topology>
    </subcellularLocation>
</comment>
<feature type="transmembrane region" description="Helical" evidence="7">
    <location>
        <begin position="247"/>
        <end position="271"/>
    </location>
</feature>
<dbReference type="InterPro" id="IPR049326">
    <property type="entry name" value="Rhodopsin_dom_fungi"/>
</dbReference>
<evidence type="ECO:0000259" key="8">
    <source>
        <dbReference type="Pfam" id="PF20684"/>
    </source>
</evidence>
<comment type="caution">
    <text evidence="9">The sequence shown here is derived from an EMBL/GenBank/DDBJ whole genome shotgun (WGS) entry which is preliminary data.</text>
</comment>
<evidence type="ECO:0000313" key="9">
    <source>
        <dbReference type="EMBL" id="KAH6880624.1"/>
    </source>
</evidence>
<feature type="transmembrane region" description="Helical" evidence="7">
    <location>
        <begin position="183"/>
        <end position="202"/>
    </location>
</feature>
<keyword evidence="3 7" id="KW-1133">Transmembrane helix</keyword>
<feature type="transmembrane region" description="Helical" evidence="7">
    <location>
        <begin position="15"/>
        <end position="36"/>
    </location>
</feature>
<feature type="transmembrane region" description="Helical" evidence="7">
    <location>
        <begin position="48"/>
        <end position="68"/>
    </location>
</feature>
<dbReference type="InterPro" id="IPR052337">
    <property type="entry name" value="SAT4-like"/>
</dbReference>
<dbReference type="GO" id="GO:0016020">
    <property type="term" value="C:membrane"/>
    <property type="evidence" value="ECO:0007669"/>
    <property type="project" value="UniProtKB-SubCell"/>
</dbReference>
<feature type="transmembrane region" description="Helical" evidence="7">
    <location>
        <begin position="97"/>
        <end position="121"/>
    </location>
</feature>
<comment type="similarity">
    <text evidence="5">Belongs to the SAT4 family.</text>
</comment>
<evidence type="ECO:0000313" key="10">
    <source>
        <dbReference type="Proteomes" id="UP000777438"/>
    </source>
</evidence>
<dbReference type="PANTHER" id="PTHR33048">
    <property type="entry name" value="PTH11-LIKE INTEGRAL MEMBRANE PROTEIN (AFU_ORTHOLOGUE AFUA_5G11245)"/>
    <property type="match status" value="1"/>
</dbReference>
<proteinExistence type="inferred from homology"/>
<dbReference type="Pfam" id="PF20684">
    <property type="entry name" value="Fung_rhodopsin"/>
    <property type="match status" value="1"/>
</dbReference>
<evidence type="ECO:0000256" key="6">
    <source>
        <dbReference type="SAM" id="MobiDB-lite"/>
    </source>
</evidence>